<name>A0ABD2ID94_9BILA</name>
<gene>
    <name evidence="2" type="ORF">niasHT_035916</name>
</gene>
<evidence type="ECO:0000256" key="1">
    <source>
        <dbReference type="SAM" id="MobiDB-lite"/>
    </source>
</evidence>
<protein>
    <submittedName>
        <fullName evidence="2">Uncharacterized protein</fullName>
    </submittedName>
</protein>
<sequence length="441" mass="45069">MINNTRRSDQQQHFVLSMSDTFKKQRRPNKSKSKNCCQFSLFFGVGEWRRSAILYVSTLLLCLLCINQNCVAQIIYDSPPVGVSLTRPVLPWLARYFVGAGDRELHFLDEPQRGLNRPPPPGGGGGGGGGGGPGGGGGGPPAAGGAGGGGGGPSMAAAQGPAGRGGGAAAADAPAGPPPSAPAAAPPNGAPPPSPLSDLQTAQLRQLQYMAQQVPVPVLSAPVMPPKAFAPPFPPRPLPLPLRARFDLTRVAFAPGTAYPTLTPIPGAYARAPPADLAPPAAPAVAPAMSASSPLMPPPPDAPPLPSHSHFLPPPFPMPMPFIAPVSAPIAVPPPPPPMPAVFNLPYAYEPMPIGPPPPSVALYGPPPPFPPAPPPPLAPNWAIPMQNNMLTNGSLEPKSPKLFFRDVILGGAMPPPPVGRGGAGGAPTMALAQKMSKFNG</sequence>
<dbReference type="AlphaFoldDB" id="A0ABD2ID94"/>
<dbReference type="EMBL" id="JBICBT010001235">
    <property type="protein sequence ID" value="KAL3077082.1"/>
    <property type="molecule type" value="Genomic_DNA"/>
</dbReference>
<comment type="caution">
    <text evidence="2">The sequence shown here is derived from an EMBL/GenBank/DDBJ whole genome shotgun (WGS) entry which is preliminary data.</text>
</comment>
<dbReference type="Proteomes" id="UP001620626">
    <property type="component" value="Unassembled WGS sequence"/>
</dbReference>
<keyword evidence="3" id="KW-1185">Reference proteome</keyword>
<evidence type="ECO:0000313" key="3">
    <source>
        <dbReference type="Proteomes" id="UP001620626"/>
    </source>
</evidence>
<feature type="region of interest" description="Disordered" evidence="1">
    <location>
        <begin position="110"/>
        <end position="198"/>
    </location>
</feature>
<evidence type="ECO:0000313" key="2">
    <source>
        <dbReference type="EMBL" id="KAL3077082.1"/>
    </source>
</evidence>
<proteinExistence type="predicted"/>
<reference evidence="2 3" key="1">
    <citation type="submission" date="2024-10" db="EMBL/GenBank/DDBJ databases">
        <authorList>
            <person name="Kim D."/>
        </authorList>
    </citation>
    <scope>NUCLEOTIDE SEQUENCE [LARGE SCALE GENOMIC DNA]</scope>
    <source>
        <strain evidence="2">BH-2024</strain>
    </source>
</reference>
<feature type="compositionally biased region" description="Pro residues" evidence="1">
    <location>
        <begin position="175"/>
        <end position="195"/>
    </location>
</feature>
<feature type="compositionally biased region" description="Gly residues" evidence="1">
    <location>
        <begin position="123"/>
        <end position="153"/>
    </location>
</feature>
<organism evidence="2 3">
    <name type="scientific">Heterodera trifolii</name>
    <dbReference type="NCBI Taxonomy" id="157864"/>
    <lineage>
        <taxon>Eukaryota</taxon>
        <taxon>Metazoa</taxon>
        <taxon>Ecdysozoa</taxon>
        <taxon>Nematoda</taxon>
        <taxon>Chromadorea</taxon>
        <taxon>Rhabditida</taxon>
        <taxon>Tylenchina</taxon>
        <taxon>Tylenchomorpha</taxon>
        <taxon>Tylenchoidea</taxon>
        <taxon>Heteroderidae</taxon>
        <taxon>Heteroderinae</taxon>
        <taxon>Heterodera</taxon>
    </lineage>
</organism>
<accession>A0ABD2ID94</accession>